<reference evidence="13" key="1">
    <citation type="journal article" date="2015" name="PLoS Genet.">
        <title>Genome Sequence and Transcriptome Analyses of Chrysochromulina tobin: Metabolic Tools for Enhanced Algal Fitness in the Prominent Order Prymnesiales (Haptophyceae).</title>
        <authorList>
            <person name="Hovde B.T."/>
            <person name="Deodato C.R."/>
            <person name="Hunsperger H.M."/>
            <person name="Ryken S.A."/>
            <person name="Yost W."/>
            <person name="Jha R.K."/>
            <person name="Patterson J."/>
            <person name="Monnat R.J. Jr."/>
            <person name="Barlow S.B."/>
            <person name="Starkenburg S.R."/>
            <person name="Cattolico R.A."/>
        </authorList>
    </citation>
    <scope>NUCLEOTIDE SEQUENCE</scope>
    <source>
        <strain evidence="13">CCMP291</strain>
    </source>
</reference>
<evidence type="ECO:0000256" key="3">
    <source>
        <dbReference type="ARBA" id="ARBA00007913"/>
    </source>
</evidence>
<evidence type="ECO:0000256" key="6">
    <source>
        <dbReference type="ARBA" id="ARBA00022741"/>
    </source>
</evidence>
<dbReference type="CDD" id="cd18044">
    <property type="entry name" value="DEXXQc_SMUBP2"/>
    <property type="match status" value="1"/>
</dbReference>
<organism evidence="12 13">
    <name type="scientific">Chrysochromulina tobinii</name>
    <dbReference type="NCBI Taxonomy" id="1460289"/>
    <lineage>
        <taxon>Eukaryota</taxon>
        <taxon>Haptista</taxon>
        <taxon>Haptophyta</taxon>
        <taxon>Prymnesiophyceae</taxon>
        <taxon>Prymnesiales</taxon>
        <taxon>Chrysochromulinaceae</taxon>
        <taxon>Chrysochromulina</taxon>
    </lineage>
</organism>
<evidence type="ECO:0000256" key="1">
    <source>
        <dbReference type="ARBA" id="ARBA00004123"/>
    </source>
</evidence>
<evidence type="ECO:0000313" key="12">
    <source>
        <dbReference type="EMBL" id="KOO26564.1"/>
    </source>
</evidence>
<keyword evidence="7" id="KW-0378">Hydrolase</keyword>
<evidence type="ECO:0000256" key="2">
    <source>
        <dbReference type="ARBA" id="ARBA00004496"/>
    </source>
</evidence>
<comment type="subcellular location">
    <subcellularLocation>
        <location evidence="2">Cytoplasm</location>
    </subcellularLocation>
    <subcellularLocation>
        <location evidence="1">Nucleus</location>
    </subcellularLocation>
</comment>
<dbReference type="InterPro" id="IPR048761">
    <property type="entry name" value="SMUBP-2_HCS1_1B"/>
</dbReference>
<sequence>MASADDCSFEDALLTRFHECLALERDAERAEVDALHESLPAKELERRGLALHKLRILSTETALFGRASITLQLSGARPLPATKLSPGAMVSLRPSAAAASAASTCTITAVRATSVTVTFEELPEEEQLAEPLTLSLLYNDVTYRRLDAALSALRTGKMPPASAPLCRALLADDDAAATILARGVPLAACEPLPETQLLNKGLNEGQRLAVQFALDTARPVALIHGPPGTGKTTAVVELIRQAVARGERVLASAASNIAVDNMAERLLAGGGGKPIRIVRVGHPARLLPSVLGASLDARLAVSEGAAIVRDVKDDLSKARNQLRCLGKSARGALKAEVSTLRRELAERQKRSVKELLEASQVVLCTNTGAADRALSCLPPEHAFDLVVIDEAAQALEVSCWVALLRGRRAVLAGDHQQLPPVVKSEAADKKGFGVTLFERLLRSPHGRGLGVMLTAQYRMHAAVCTWASDELYGGRLVADSSVAEHRLCDLEHVETNDETETPLMFIDTA</sequence>
<evidence type="ECO:0000256" key="5">
    <source>
        <dbReference type="ARBA" id="ARBA00022490"/>
    </source>
</evidence>
<dbReference type="PANTHER" id="PTHR43788">
    <property type="entry name" value="DNA2/NAM7 HELICASE FAMILY MEMBER"/>
    <property type="match status" value="1"/>
</dbReference>
<comment type="caution">
    <text evidence="12">The sequence shown here is derived from an EMBL/GenBank/DDBJ whole genome shotgun (WGS) entry which is preliminary data.</text>
</comment>
<dbReference type="GO" id="GO:0003723">
    <property type="term" value="F:RNA binding"/>
    <property type="evidence" value="ECO:0007669"/>
    <property type="project" value="InterPro"/>
</dbReference>
<comment type="similarity">
    <text evidence="3">Belongs to the DNA2/NAM7 helicase family.</text>
</comment>
<dbReference type="InterPro" id="IPR003593">
    <property type="entry name" value="AAA+_ATPase"/>
</dbReference>
<dbReference type="GO" id="GO:0043139">
    <property type="term" value="F:5'-3' DNA helicase activity"/>
    <property type="evidence" value="ECO:0007669"/>
    <property type="project" value="TreeGrafter"/>
</dbReference>
<accession>A0A0M0JJ10</accession>
<evidence type="ECO:0000259" key="11">
    <source>
        <dbReference type="SMART" id="SM00382"/>
    </source>
</evidence>
<protein>
    <recommendedName>
        <fullName evidence="4">DNA helicase</fullName>
        <ecNumber evidence="4">3.6.4.12</ecNumber>
    </recommendedName>
</protein>
<dbReference type="Pfam" id="PF13086">
    <property type="entry name" value="AAA_11"/>
    <property type="match status" value="1"/>
</dbReference>
<dbReference type="AlphaFoldDB" id="A0A0M0JJ10"/>
<dbReference type="GO" id="GO:0003677">
    <property type="term" value="F:DNA binding"/>
    <property type="evidence" value="ECO:0007669"/>
    <property type="project" value="UniProtKB-KW"/>
</dbReference>
<dbReference type="InterPro" id="IPR050534">
    <property type="entry name" value="Coronavir_polyprotein_1ab"/>
</dbReference>
<keyword evidence="10" id="KW-0539">Nucleus</keyword>
<dbReference type="EMBL" id="JWZX01002834">
    <property type="protein sequence ID" value="KOO26564.1"/>
    <property type="molecule type" value="Genomic_DNA"/>
</dbReference>
<keyword evidence="5" id="KW-0963">Cytoplasm</keyword>
<evidence type="ECO:0000256" key="4">
    <source>
        <dbReference type="ARBA" id="ARBA00012551"/>
    </source>
</evidence>
<keyword evidence="9" id="KW-0067">ATP-binding</keyword>
<dbReference type="InterPro" id="IPR027417">
    <property type="entry name" value="P-loop_NTPase"/>
</dbReference>
<dbReference type="OrthoDB" id="6513042at2759"/>
<dbReference type="InterPro" id="IPR041679">
    <property type="entry name" value="DNA2/NAM7-like_C"/>
</dbReference>
<evidence type="ECO:0000256" key="7">
    <source>
        <dbReference type="ARBA" id="ARBA00022801"/>
    </source>
</evidence>
<evidence type="ECO:0000256" key="9">
    <source>
        <dbReference type="ARBA" id="ARBA00022840"/>
    </source>
</evidence>
<evidence type="ECO:0000313" key="13">
    <source>
        <dbReference type="Proteomes" id="UP000037460"/>
    </source>
</evidence>
<dbReference type="Pfam" id="PF21138">
    <property type="entry name" value="SMUBP-2_HCS1_1B"/>
    <property type="match status" value="1"/>
</dbReference>
<keyword evidence="8" id="KW-0347">Helicase</keyword>
<keyword evidence="6" id="KW-0547">Nucleotide-binding</keyword>
<dbReference type="InterPro" id="IPR041677">
    <property type="entry name" value="DNA2/NAM7_AAA_11"/>
</dbReference>
<dbReference type="GO" id="GO:0005634">
    <property type="term" value="C:nucleus"/>
    <property type="evidence" value="ECO:0007669"/>
    <property type="project" value="UniProtKB-SubCell"/>
</dbReference>
<dbReference type="PANTHER" id="PTHR43788:SF8">
    <property type="entry name" value="DNA-BINDING PROTEIN SMUBP-2"/>
    <property type="match status" value="1"/>
</dbReference>
<dbReference type="EC" id="3.6.4.12" evidence="4"/>
<name>A0A0M0JJ10_9EUKA</name>
<dbReference type="Gene3D" id="2.40.30.270">
    <property type="match status" value="1"/>
</dbReference>
<dbReference type="SMART" id="SM00382">
    <property type="entry name" value="AAA"/>
    <property type="match status" value="1"/>
</dbReference>
<dbReference type="Pfam" id="PF13087">
    <property type="entry name" value="AAA_12"/>
    <property type="match status" value="1"/>
</dbReference>
<proteinExistence type="inferred from homology"/>
<dbReference type="GO" id="GO:0005524">
    <property type="term" value="F:ATP binding"/>
    <property type="evidence" value="ECO:0007669"/>
    <property type="project" value="UniProtKB-KW"/>
</dbReference>
<gene>
    <name evidence="12" type="ORF">Ctob_007109</name>
</gene>
<dbReference type="GO" id="GO:0005737">
    <property type="term" value="C:cytoplasm"/>
    <property type="evidence" value="ECO:0007669"/>
    <property type="project" value="UniProtKB-SubCell"/>
</dbReference>
<feature type="non-terminal residue" evidence="12">
    <location>
        <position position="509"/>
    </location>
</feature>
<keyword evidence="12" id="KW-0238">DNA-binding</keyword>
<dbReference type="SUPFAM" id="SSF52540">
    <property type="entry name" value="P-loop containing nucleoside triphosphate hydrolases"/>
    <property type="match status" value="1"/>
</dbReference>
<evidence type="ECO:0000256" key="10">
    <source>
        <dbReference type="ARBA" id="ARBA00023242"/>
    </source>
</evidence>
<dbReference type="Proteomes" id="UP000037460">
    <property type="component" value="Unassembled WGS sequence"/>
</dbReference>
<evidence type="ECO:0000256" key="8">
    <source>
        <dbReference type="ARBA" id="ARBA00022806"/>
    </source>
</evidence>
<feature type="domain" description="AAA+ ATPase" evidence="11">
    <location>
        <begin position="217"/>
        <end position="497"/>
    </location>
</feature>
<dbReference type="GO" id="GO:0016787">
    <property type="term" value="F:hydrolase activity"/>
    <property type="evidence" value="ECO:0007669"/>
    <property type="project" value="UniProtKB-KW"/>
</dbReference>
<dbReference type="Gene3D" id="3.40.50.300">
    <property type="entry name" value="P-loop containing nucleotide triphosphate hydrolases"/>
    <property type="match status" value="2"/>
</dbReference>
<keyword evidence="13" id="KW-1185">Reference proteome</keyword>